<evidence type="ECO:0000256" key="6">
    <source>
        <dbReference type="SAM" id="MobiDB-lite"/>
    </source>
</evidence>
<feature type="compositionally biased region" description="Basic and acidic residues" evidence="6">
    <location>
        <begin position="113"/>
        <end position="126"/>
    </location>
</feature>
<dbReference type="GO" id="GO:0007548">
    <property type="term" value="P:sex differentiation"/>
    <property type="evidence" value="ECO:0007669"/>
    <property type="project" value="TreeGrafter"/>
</dbReference>
<dbReference type="Proteomes" id="UP000298663">
    <property type="component" value="Unassembled WGS sequence"/>
</dbReference>
<dbReference type="AlphaFoldDB" id="A0A4U8UNR1"/>
<reference evidence="8 9" key="2">
    <citation type="journal article" date="2019" name="G3 (Bethesda)">
        <title>Hybrid Assembly of the Genome of the Entomopathogenic Nematode Steinernema carpocapsae Identifies the X-Chromosome.</title>
        <authorList>
            <person name="Serra L."/>
            <person name="Macchietto M."/>
            <person name="Macias-Munoz A."/>
            <person name="McGill C.J."/>
            <person name="Rodriguez I.M."/>
            <person name="Rodriguez B."/>
            <person name="Murad R."/>
            <person name="Mortazavi A."/>
        </authorList>
    </citation>
    <scope>NUCLEOTIDE SEQUENCE [LARGE SCALE GENOMIC DNA]</scope>
    <source>
        <strain evidence="8 9">ALL</strain>
    </source>
</reference>
<dbReference type="EMBL" id="AZBU02000001">
    <property type="protein sequence ID" value="TMS33148.1"/>
    <property type="molecule type" value="Genomic_DNA"/>
</dbReference>
<protein>
    <recommendedName>
        <fullName evidence="7">DM domain-containing protein</fullName>
    </recommendedName>
</protein>
<gene>
    <name evidence="8" type="ORF">L596_000922</name>
</gene>
<dbReference type="PANTHER" id="PTHR12322">
    <property type="entry name" value="DOUBLESEX AND MAB-3 RELATED TRANSCRIPTION FACTOR DMRT"/>
    <property type="match status" value="1"/>
</dbReference>
<reference evidence="8 9" key="1">
    <citation type="journal article" date="2015" name="Genome Biol.">
        <title>Comparative genomics of Steinernema reveals deeply conserved gene regulatory networks.</title>
        <authorList>
            <person name="Dillman A.R."/>
            <person name="Macchietto M."/>
            <person name="Porter C.F."/>
            <person name="Rogers A."/>
            <person name="Williams B."/>
            <person name="Antoshechkin I."/>
            <person name="Lee M.M."/>
            <person name="Goodwin Z."/>
            <person name="Lu X."/>
            <person name="Lewis E.E."/>
            <person name="Goodrich-Blair H."/>
            <person name="Stock S.P."/>
            <person name="Adams B.J."/>
            <person name="Sternberg P.W."/>
            <person name="Mortazavi A."/>
        </authorList>
    </citation>
    <scope>NUCLEOTIDE SEQUENCE [LARGE SCALE GENOMIC DNA]</scope>
    <source>
        <strain evidence="8 9">ALL</strain>
    </source>
</reference>
<organism evidence="8 9">
    <name type="scientific">Steinernema carpocapsae</name>
    <name type="common">Entomopathogenic nematode</name>
    <dbReference type="NCBI Taxonomy" id="34508"/>
    <lineage>
        <taxon>Eukaryota</taxon>
        <taxon>Metazoa</taxon>
        <taxon>Ecdysozoa</taxon>
        <taxon>Nematoda</taxon>
        <taxon>Chromadorea</taxon>
        <taxon>Rhabditida</taxon>
        <taxon>Tylenchina</taxon>
        <taxon>Panagrolaimomorpha</taxon>
        <taxon>Strongyloidoidea</taxon>
        <taxon>Steinernematidae</taxon>
        <taxon>Steinernema</taxon>
    </lineage>
</organism>
<proteinExistence type="predicted"/>
<feature type="domain" description="DM" evidence="7">
    <location>
        <begin position="34"/>
        <end position="81"/>
    </location>
</feature>
<sequence length="279" mass="30851">MSQNQQIPLNGIDPSGLEQILKMRQERSQRTPKCARCRNHNKVSALKGHKRYCQWKDCMCSKCTLIAERQRVMAAQVALRRQQSQEEKEAKDLEMLLGGNANEILNLIRKNEREGHSSQAQLHDEQPVDPNGGAAKSDGSVGNDGSEKSTSPQESLTPPVKESCLWSSPSISQYKRMRPQKAHQRPSGSSLHSPGVQSGVFLKQLSPEAPAVPWGVFPFPYQFNSLMYRPPYFRYPAAAAGLQVPAAVPPFGMFPGLGAAIRPHAAALEQLFQSQNPEP</sequence>
<dbReference type="GO" id="GO:0005634">
    <property type="term" value="C:nucleus"/>
    <property type="evidence" value="ECO:0007669"/>
    <property type="project" value="UniProtKB-SubCell"/>
</dbReference>
<comment type="caution">
    <text evidence="8">The sequence shown here is derived from an EMBL/GenBank/DDBJ whole genome shotgun (WGS) entry which is preliminary data.</text>
</comment>
<keyword evidence="1 5" id="KW-0479">Metal-binding</keyword>
<feature type="region of interest" description="Disordered" evidence="6">
    <location>
        <begin position="113"/>
        <end position="195"/>
    </location>
</feature>
<accession>A0A4U8UNR1</accession>
<evidence type="ECO:0000256" key="4">
    <source>
        <dbReference type="ARBA" id="ARBA00023242"/>
    </source>
</evidence>
<evidence type="ECO:0000313" key="8">
    <source>
        <dbReference type="EMBL" id="TMS33148.1"/>
    </source>
</evidence>
<dbReference type="GO" id="GO:0000978">
    <property type="term" value="F:RNA polymerase II cis-regulatory region sequence-specific DNA binding"/>
    <property type="evidence" value="ECO:0007669"/>
    <property type="project" value="TreeGrafter"/>
</dbReference>
<keyword evidence="4 5" id="KW-0539">Nucleus</keyword>
<name>A0A4U8UNR1_STECR</name>
<dbReference type="Gene3D" id="4.10.1040.10">
    <property type="entry name" value="DM DNA-binding domain"/>
    <property type="match status" value="1"/>
</dbReference>
<keyword evidence="2 5" id="KW-0862">Zinc</keyword>
<dbReference type="InterPro" id="IPR036407">
    <property type="entry name" value="DM_DNA-bd_sf"/>
</dbReference>
<keyword evidence="3 5" id="KW-0238">DNA-binding</keyword>
<dbReference type="FunFam" id="4.10.1040.10:FF:000001">
    <property type="entry name" value="doublesex- and mab-3-related transcription factor 1"/>
    <property type="match status" value="1"/>
</dbReference>
<evidence type="ECO:0000256" key="5">
    <source>
        <dbReference type="PROSITE-ProRule" id="PRU00070"/>
    </source>
</evidence>
<dbReference type="SUPFAM" id="SSF82927">
    <property type="entry name" value="Cysteine-rich DNA binding domain, (DM domain)"/>
    <property type="match status" value="1"/>
</dbReference>
<evidence type="ECO:0000256" key="3">
    <source>
        <dbReference type="ARBA" id="ARBA00023125"/>
    </source>
</evidence>
<evidence type="ECO:0000256" key="2">
    <source>
        <dbReference type="ARBA" id="ARBA00022833"/>
    </source>
</evidence>
<feature type="DNA-binding region" description="DM" evidence="5">
    <location>
        <begin position="34"/>
        <end position="81"/>
    </location>
</feature>
<feature type="compositionally biased region" description="Basic residues" evidence="6">
    <location>
        <begin position="175"/>
        <end position="184"/>
    </location>
</feature>
<evidence type="ECO:0000256" key="1">
    <source>
        <dbReference type="ARBA" id="ARBA00022723"/>
    </source>
</evidence>
<keyword evidence="9" id="KW-1185">Reference proteome</keyword>
<feature type="compositionally biased region" description="Polar residues" evidence="6">
    <location>
        <begin position="186"/>
        <end position="195"/>
    </location>
</feature>
<comment type="subcellular location">
    <subcellularLocation>
        <location evidence="5">Nucleus</location>
    </subcellularLocation>
</comment>
<dbReference type="GO" id="GO:0000981">
    <property type="term" value="F:DNA-binding transcription factor activity, RNA polymerase II-specific"/>
    <property type="evidence" value="ECO:0007669"/>
    <property type="project" value="TreeGrafter"/>
</dbReference>
<dbReference type="PANTHER" id="PTHR12322:SF116">
    <property type="entry name" value="DOUBLESEX-MAB RELATED 99B"/>
    <property type="match status" value="1"/>
</dbReference>
<dbReference type="OrthoDB" id="6162476at2759"/>
<dbReference type="SMART" id="SM00301">
    <property type="entry name" value="DM"/>
    <property type="match status" value="1"/>
</dbReference>
<evidence type="ECO:0000259" key="7">
    <source>
        <dbReference type="PROSITE" id="PS50809"/>
    </source>
</evidence>
<dbReference type="PROSITE" id="PS40000">
    <property type="entry name" value="DM_1"/>
    <property type="match status" value="1"/>
</dbReference>
<dbReference type="InterPro" id="IPR001275">
    <property type="entry name" value="DM_DNA-bd"/>
</dbReference>
<dbReference type="GO" id="GO:0046872">
    <property type="term" value="F:metal ion binding"/>
    <property type="evidence" value="ECO:0007669"/>
    <property type="project" value="UniProtKB-KW"/>
</dbReference>
<dbReference type="InterPro" id="IPR026607">
    <property type="entry name" value="DMRT"/>
</dbReference>
<evidence type="ECO:0000313" key="9">
    <source>
        <dbReference type="Proteomes" id="UP000298663"/>
    </source>
</evidence>
<dbReference type="STRING" id="34508.A0A4U8UNR1"/>
<dbReference type="Pfam" id="PF00751">
    <property type="entry name" value="DM"/>
    <property type="match status" value="1"/>
</dbReference>
<dbReference type="PROSITE" id="PS50809">
    <property type="entry name" value="DM_2"/>
    <property type="match status" value="1"/>
</dbReference>